<protein>
    <submittedName>
        <fullName evidence="1">Uncharacterized protein</fullName>
    </submittedName>
</protein>
<gene>
    <name evidence="1" type="ORF">FOMPIDRAFT_155785</name>
</gene>
<dbReference type="HOGENOM" id="CLU_017366_2_1_1"/>
<dbReference type="PANTHER" id="PTHR35204">
    <property type="entry name" value="YALI0A21131P"/>
    <property type="match status" value="1"/>
</dbReference>
<dbReference type="InParanoid" id="S8E6S3"/>
<dbReference type="InterPro" id="IPR038921">
    <property type="entry name" value="YOR389W-like"/>
</dbReference>
<dbReference type="EMBL" id="KE504147">
    <property type="protein sequence ID" value="EPT00687.1"/>
    <property type="molecule type" value="Genomic_DNA"/>
</dbReference>
<reference evidence="1 2" key="1">
    <citation type="journal article" date="2012" name="Science">
        <title>The Paleozoic origin of enzymatic lignin decomposition reconstructed from 31 fungal genomes.</title>
        <authorList>
            <person name="Floudas D."/>
            <person name="Binder M."/>
            <person name="Riley R."/>
            <person name="Barry K."/>
            <person name="Blanchette R.A."/>
            <person name="Henrissat B."/>
            <person name="Martinez A.T."/>
            <person name="Otillar R."/>
            <person name="Spatafora J.W."/>
            <person name="Yadav J.S."/>
            <person name="Aerts A."/>
            <person name="Benoit I."/>
            <person name="Boyd A."/>
            <person name="Carlson A."/>
            <person name="Copeland A."/>
            <person name="Coutinho P.M."/>
            <person name="de Vries R.P."/>
            <person name="Ferreira P."/>
            <person name="Findley K."/>
            <person name="Foster B."/>
            <person name="Gaskell J."/>
            <person name="Glotzer D."/>
            <person name="Gorecki P."/>
            <person name="Heitman J."/>
            <person name="Hesse C."/>
            <person name="Hori C."/>
            <person name="Igarashi K."/>
            <person name="Jurgens J.A."/>
            <person name="Kallen N."/>
            <person name="Kersten P."/>
            <person name="Kohler A."/>
            <person name="Kuees U."/>
            <person name="Kumar T.K.A."/>
            <person name="Kuo A."/>
            <person name="LaButti K."/>
            <person name="Larrondo L.F."/>
            <person name="Lindquist E."/>
            <person name="Ling A."/>
            <person name="Lombard V."/>
            <person name="Lucas S."/>
            <person name="Lundell T."/>
            <person name="Martin R."/>
            <person name="McLaughlin D.J."/>
            <person name="Morgenstern I."/>
            <person name="Morin E."/>
            <person name="Murat C."/>
            <person name="Nagy L.G."/>
            <person name="Nolan M."/>
            <person name="Ohm R.A."/>
            <person name="Patyshakuliyeva A."/>
            <person name="Rokas A."/>
            <person name="Ruiz-Duenas F.J."/>
            <person name="Sabat G."/>
            <person name="Salamov A."/>
            <person name="Samejima M."/>
            <person name="Schmutz J."/>
            <person name="Slot J.C."/>
            <person name="St John F."/>
            <person name="Stenlid J."/>
            <person name="Sun H."/>
            <person name="Sun S."/>
            <person name="Syed K."/>
            <person name="Tsang A."/>
            <person name="Wiebenga A."/>
            <person name="Young D."/>
            <person name="Pisabarro A."/>
            <person name="Eastwood D.C."/>
            <person name="Martin F."/>
            <person name="Cullen D."/>
            <person name="Grigoriev I.V."/>
            <person name="Hibbett D.S."/>
        </authorList>
    </citation>
    <scope>NUCLEOTIDE SEQUENCE</scope>
    <source>
        <strain evidence="2">FP-58527</strain>
    </source>
</reference>
<proteinExistence type="predicted"/>
<organism evidence="1 2">
    <name type="scientific">Fomitopsis schrenkii</name>
    <name type="common">Brown rot fungus</name>
    <dbReference type="NCBI Taxonomy" id="2126942"/>
    <lineage>
        <taxon>Eukaryota</taxon>
        <taxon>Fungi</taxon>
        <taxon>Dikarya</taxon>
        <taxon>Basidiomycota</taxon>
        <taxon>Agaricomycotina</taxon>
        <taxon>Agaricomycetes</taxon>
        <taxon>Polyporales</taxon>
        <taxon>Fomitopsis</taxon>
    </lineage>
</organism>
<dbReference type="OrthoDB" id="10261782at2759"/>
<name>S8E6S3_FOMSC</name>
<dbReference type="STRING" id="743788.S8E6S3"/>
<dbReference type="AlphaFoldDB" id="S8E6S3"/>
<dbReference type="eggNOG" id="ENOG502QRJE">
    <property type="taxonomic scope" value="Eukaryota"/>
</dbReference>
<sequence>MTRCRKLEGDGARSQLGAIFTAHHGTGITEQDRVPSGDNSPFTLGVFWDNLLAGSFNTSAQEPSSPGAWDASIGDDATGNLIFQSLASLLQLAPNSRYPNGMQLYHDAVLSQLRRVSTGHSIVRATIPTGTLLYHGRPSNLPPTRDWLAFDPEHAMMFAPGVNGTLFTYVTTRELNVIYFDGASANKFDGVVDSQDILLWGQVNHVPRDGAMGELDRMDAGCAWGQQYGLDGLLRMQLDFELMYCDFSQGIQLISTASMVAGDGITNAPSPDRREHGFSDVQAPMQMPAQNASDLASSTMPFPRDRPKPRLHPVAPPPGWKGSLPSSFLQGRHAGTWHNWSPGEVRIKVYTSSMITFYDPALESLVQARRQLTRDAYRLEGISREDTARIRANIEEAMARDPAAAGGVDWHAVAHTVQDRFSDRLPFIRYLLHLESANATAHAVQVRTELIASLLPYMQREDVGTPEWFAHIAHGCATRFTAHLPPSSFTKQERILRNAIDEVLHEICRVYTESWREAFDVEEQSAEVTDGLLEKWCRAFDALVKWLDWPAWMTCNPPCGVDEYCYVPQAAAWKPDVGREPRCLKIQDSGH</sequence>
<keyword evidence="2" id="KW-1185">Reference proteome</keyword>
<evidence type="ECO:0000313" key="2">
    <source>
        <dbReference type="Proteomes" id="UP000015241"/>
    </source>
</evidence>
<dbReference type="PANTHER" id="PTHR35204:SF1">
    <property type="entry name" value="ENTEROTOXIN"/>
    <property type="match status" value="1"/>
</dbReference>
<accession>S8E6S3</accession>
<dbReference type="Proteomes" id="UP000015241">
    <property type="component" value="Unassembled WGS sequence"/>
</dbReference>
<evidence type="ECO:0000313" key="1">
    <source>
        <dbReference type="EMBL" id="EPT00687.1"/>
    </source>
</evidence>